<dbReference type="Proteomes" id="UP000029998">
    <property type="component" value="Unassembled WGS sequence"/>
</dbReference>
<reference evidence="1 2" key="1">
    <citation type="submission" date="2013-08" db="EMBL/GenBank/DDBJ databases">
        <title>Genome sequencing of Lysobacter.</title>
        <authorList>
            <person name="Zhang S."/>
            <person name="Wang G."/>
        </authorList>
    </citation>
    <scope>NUCLEOTIDE SEQUENCE [LARGE SCALE GENOMIC DNA]</scope>
    <source>
        <strain evidence="1 2">GH1-9</strain>
    </source>
</reference>
<organism evidence="1 2">
    <name type="scientific">Lysobacter daejeonensis GH1-9</name>
    <dbReference type="NCBI Taxonomy" id="1385517"/>
    <lineage>
        <taxon>Bacteria</taxon>
        <taxon>Pseudomonadati</taxon>
        <taxon>Pseudomonadota</taxon>
        <taxon>Gammaproteobacteria</taxon>
        <taxon>Lysobacterales</taxon>
        <taxon>Lysobacteraceae</taxon>
        <taxon>Aerolutibacter</taxon>
    </lineage>
</organism>
<sequence length="203" mass="22072">RIIAFGAHEAQLPGALSPSADFVGGPLRLVPFVLSGAAGVVARVGDTFERELLERGMAGADTALAAQEAFGLAVEHARYLTVHDLAAMMAMQYEHAGLAPLWPLLETALLEPDGEAWLDAAPEPLVRYAQGEARIAMFTPAAWHARYAADMPNDTEDGRERQYRQHRHFEARQRQIAAVLAAHGVAVNFVHCDDAERAREALL</sequence>
<evidence type="ECO:0000313" key="2">
    <source>
        <dbReference type="Proteomes" id="UP000029998"/>
    </source>
</evidence>
<feature type="non-terminal residue" evidence="1">
    <location>
        <position position="1"/>
    </location>
</feature>
<dbReference type="eggNOG" id="ENOG50307DX">
    <property type="taxonomic scope" value="Bacteria"/>
</dbReference>
<accession>A0A0A0EIA5</accession>
<dbReference type="EMBL" id="AVPU01000080">
    <property type="protein sequence ID" value="KGM50696.1"/>
    <property type="molecule type" value="Genomic_DNA"/>
</dbReference>
<dbReference type="AlphaFoldDB" id="A0A0A0EIA5"/>
<comment type="caution">
    <text evidence="1">The sequence shown here is derived from an EMBL/GenBank/DDBJ whole genome shotgun (WGS) entry which is preliminary data.</text>
</comment>
<name>A0A0A0EIA5_9GAMM</name>
<dbReference type="RefSeq" id="WP_036140560.1">
    <property type="nucleotide sequence ID" value="NZ_AVPU01000080.1"/>
</dbReference>
<protein>
    <submittedName>
        <fullName evidence="1">Uncharacterized protein</fullName>
    </submittedName>
</protein>
<evidence type="ECO:0000313" key="1">
    <source>
        <dbReference type="EMBL" id="KGM50696.1"/>
    </source>
</evidence>
<keyword evidence="2" id="KW-1185">Reference proteome</keyword>
<proteinExistence type="predicted"/>
<gene>
    <name evidence="1" type="ORF">N800_11220</name>
</gene>